<keyword evidence="12" id="KW-1185">Reference proteome</keyword>
<accession>A0AA88IIZ4</accession>
<keyword evidence="8" id="KW-1133">Transmembrane helix</keyword>
<dbReference type="Pfam" id="PF07686">
    <property type="entry name" value="V-set"/>
    <property type="match status" value="1"/>
</dbReference>
<proteinExistence type="predicted"/>
<evidence type="ECO:0000259" key="10">
    <source>
        <dbReference type="PROSITE" id="PS50835"/>
    </source>
</evidence>
<name>A0AA88IIZ4_CHASR</name>
<keyword evidence="3 8" id="KW-0472">Membrane</keyword>
<dbReference type="InterPro" id="IPR007110">
    <property type="entry name" value="Ig-like_dom"/>
</dbReference>
<evidence type="ECO:0000256" key="9">
    <source>
        <dbReference type="SAM" id="SignalP"/>
    </source>
</evidence>
<keyword evidence="4" id="KW-1015">Disulfide bond</keyword>
<dbReference type="FunFam" id="2.60.40.10:FF:000142">
    <property type="entry name" value="V-set domain-containing T-cell activation inhibitor 1"/>
    <property type="match status" value="1"/>
</dbReference>
<dbReference type="InterPro" id="IPR050504">
    <property type="entry name" value="IgSF_BTN/MOG"/>
</dbReference>
<dbReference type="Proteomes" id="UP001187415">
    <property type="component" value="Unassembled WGS sequence"/>
</dbReference>
<dbReference type="GO" id="GO:0001817">
    <property type="term" value="P:regulation of cytokine production"/>
    <property type="evidence" value="ECO:0007669"/>
    <property type="project" value="TreeGrafter"/>
</dbReference>
<keyword evidence="8" id="KW-0812">Transmembrane</keyword>
<dbReference type="SMART" id="SM00406">
    <property type="entry name" value="IGv"/>
    <property type="match status" value="1"/>
</dbReference>
<dbReference type="GO" id="GO:0050852">
    <property type="term" value="P:T cell receptor signaling pathway"/>
    <property type="evidence" value="ECO:0007669"/>
    <property type="project" value="TreeGrafter"/>
</dbReference>
<dbReference type="PANTHER" id="PTHR24100">
    <property type="entry name" value="BUTYROPHILIN"/>
    <property type="match status" value="1"/>
</dbReference>
<dbReference type="InterPro" id="IPR013783">
    <property type="entry name" value="Ig-like_fold"/>
</dbReference>
<dbReference type="GO" id="GO:0009897">
    <property type="term" value="C:external side of plasma membrane"/>
    <property type="evidence" value="ECO:0007669"/>
    <property type="project" value="TreeGrafter"/>
</dbReference>
<evidence type="ECO:0000256" key="4">
    <source>
        <dbReference type="ARBA" id="ARBA00023157"/>
    </source>
</evidence>
<dbReference type="GO" id="GO:0050863">
    <property type="term" value="P:regulation of T cell activation"/>
    <property type="evidence" value="ECO:0007669"/>
    <property type="project" value="UniProtKB-ARBA"/>
</dbReference>
<keyword evidence="6" id="KW-0393">Immunoglobulin domain</keyword>
<feature type="region of interest" description="Disordered" evidence="7">
    <location>
        <begin position="140"/>
        <end position="161"/>
    </location>
</feature>
<comment type="subcellular location">
    <subcellularLocation>
        <location evidence="1">Membrane</location>
    </subcellularLocation>
</comment>
<dbReference type="SMART" id="SM00409">
    <property type="entry name" value="IG"/>
    <property type="match status" value="1"/>
</dbReference>
<comment type="caution">
    <text evidence="11">The sequence shown here is derived from an EMBL/GenBank/DDBJ whole genome shotgun (WGS) entry which is preliminary data.</text>
</comment>
<dbReference type="SUPFAM" id="SSF48726">
    <property type="entry name" value="Immunoglobulin"/>
    <property type="match status" value="1"/>
</dbReference>
<dbReference type="PANTHER" id="PTHR24100:SF151">
    <property type="entry name" value="ICOS LIGAND"/>
    <property type="match status" value="1"/>
</dbReference>
<sequence length="232" mass="25628">MKVKTLLILLLGLSFADTATGEYRSVCPTAVVEAEEGDAVFLPCHLEPPINLSAYTVDWKRADVKGVVHSHRRGQENPYDQMKQYRHRTSLNHEDLSRGNMTLLISSAQMSDGGRYKCFVPKLRSSCTVDLILVRQGQRNRTKRGNFTTAERPHEEPGSPGGETFTVVLAVVLPAVLLLILGFICRKKIQSCWRKQQGDPGNGHELGRLRSPLSPPLKDVEGAAANGLGEKQ</sequence>
<evidence type="ECO:0000313" key="11">
    <source>
        <dbReference type="EMBL" id="KAK2817497.1"/>
    </source>
</evidence>
<reference evidence="11" key="1">
    <citation type="submission" date="2023-07" db="EMBL/GenBank/DDBJ databases">
        <title>Chromosome-level Genome Assembly of Striped Snakehead (Channa striata).</title>
        <authorList>
            <person name="Liu H."/>
        </authorList>
    </citation>
    <scope>NUCLEOTIDE SEQUENCE</scope>
    <source>
        <strain evidence="11">Gz</strain>
        <tissue evidence="11">Muscle</tissue>
    </source>
</reference>
<evidence type="ECO:0000256" key="8">
    <source>
        <dbReference type="SAM" id="Phobius"/>
    </source>
</evidence>
<evidence type="ECO:0000256" key="3">
    <source>
        <dbReference type="ARBA" id="ARBA00023136"/>
    </source>
</evidence>
<dbReference type="GO" id="GO:1903037">
    <property type="term" value="P:regulation of leukocyte cell-cell adhesion"/>
    <property type="evidence" value="ECO:0007669"/>
    <property type="project" value="UniProtKB-ARBA"/>
</dbReference>
<dbReference type="InterPro" id="IPR013106">
    <property type="entry name" value="Ig_V-set"/>
</dbReference>
<gene>
    <name evidence="11" type="ORF">Q5P01_025688</name>
</gene>
<feature type="domain" description="Ig-like" evidence="10">
    <location>
        <begin position="33"/>
        <end position="130"/>
    </location>
</feature>
<dbReference type="InterPro" id="IPR003599">
    <property type="entry name" value="Ig_sub"/>
</dbReference>
<feature type="chain" id="PRO_5041675352" description="Ig-like domain-containing protein" evidence="9">
    <location>
        <begin position="22"/>
        <end position="232"/>
    </location>
</feature>
<dbReference type="GO" id="GO:0005102">
    <property type="term" value="F:signaling receptor binding"/>
    <property type="evidence" value="ECO:0007669"/>
    <property type="project" value="TreeGrafter"/>
</dbReference>
<evidence type="ECO:0000256" key="2">
    <source>
        <dbReference type="ARBA" id="ARBA00022729"/>
    </source>
</evidence>
<dbReference type="EMBL" id="JAUPFM010000021">
    <property type="protein sequence ID" value="KAK2817497.1"/>
    <property type="molecule type" value="Genomic_DNA"/>
</dbReference>
<protein>
    <recommendedName>
        <fullName evidence="10">Ig-like domain-containing protein</fullName>
    </recommendedName>
</protein>
<keyword evidence="2 9" id="KW-0732">Signal</keyword>
<keyword evidence="5" id="KW-0325">Glycoprotein</keyword>
<feature type="region of interest" description="Disordered" evidence="7">
    <location>
        <begin position="195"/>
        <end position="232"/>
    </location>
</feature>
<feature type="signal peptide" evidence="9">
    <location>
        <begin position="1"/>
        <end position="21"/>
    </location>
</feature>
<dbReference type="InterPro" id="IPR036179">
    <property type="entry name" value="Ig-like_dom_sf"/>
</dbReference>
<feature type="transmembrane region" description="Helical" evidence="8">
    <location>
        <begin position="165"/>
        <end position="185"/>
    </location>
</feature>
<evidence type="ECO:0000256" key="1">
    <source>
        <dbReference type="ARBA" id="ARBA00004370"/>
    </source>
</evidence>
<dbReference type="PROSITE" id="PS50835">
    <property type="entry name" value="IG_LIKE"/>
    <property type="match status" value="1"/>
</dbReference>
<dbReference type="AlphaFoldDB" id="A0AA88IIZ4"/>
<evidence type="ECO:0000256" key="7">
    <source>
        <dbReference type="SAM" id="MobiDB-lite"/>
    </source>
</evidence>
<evidence type="ECO:0000313" key="12">
    <source>
        <dbReference type="Proteomes" id="UP001187415"/>
    </source>
</evidence>
<evidence type="ECO:0000256" key="5">
    <source>
        <dbReference type="ARBA" id="ARBA00023180"/>
    </source>
</evidence>
<evidence type="ECO:0000256" key="6">
    <source>
        <dbReference type="ARBA" id="ARBA00023319"/>
    </source>
</evidence>
<organism evidence="11 12">
    <name type="scientific">Channa striata</name>
    <name type="common">Snakehead murrel</name>
    <name type="synonym">Ophicephalus striatus</name>
    <dbReference type="NCBI Taxonomy" id="64152"/>
    <lineage>
        <taxon>Eukaryota</taxon>
        <taxon>Metazoa</taxon>
        <taxon>Chordata</taxon>
        <taxon>Craniata</taxon>
        <taxon>Vertebrata</taxon>
        <taxon>Euteleostomi</taxon>
        <taxon>Actinopterygii</taxon>
        <taxon>Neopterygii</taxon>
        <taxon>Teleostei</taxon>
        <taxon>Neoteleostei</taxon>
        <taxon>Acanthomorphata</taxon>
        <taxon>Anabantaria</taxon>
        <taxon>Anabantiformes</taxon>
        <taxon>Channoidei</taxon>
        <taxon>Channidae</taxon>
        <taxon>Channa</taxon>
    </lineage>
</organism>
<dbReference type="Gene3D" id="2.60.40.10">
    <property type="entry name" value="Immunoglobulins"/>
    <property type="match status" value="1"/>
</dbReference>